<dbReference type="GO" id="GO:0000981">
    <property type="term" value="F:DNA-binding transcription factor activity, RNA polymerase II-specific"/>
    <property type="evidence" value="ECO:0007669"/>
    <property type="project" value="TreeGrafter"/>
</dbReference>
<feature type="compositionally biased region" description="Low complexity" evidence="6">
    <location>
        <begin position="94"/>
        <end position="112"/>
    </location>
</feature>
<dbReference type="GO" id="GO:0005634">
    <property type="term" value="C:nucleus"/>
    <property type="evidence" value="ECO:0007669"/>
    <property type="project" value="UniProtKB-SubCell"/>
</dbReference>
<feature type="domain" description="BHLH" evidence="7">
    <location>
        <begin position="332"/>
        <end position="383"/>
    </location>
</feature>
<evidence type="ECO:0000256" key="6">
    <source>
        <dbReference type="SAM" id="MobiDB-lite"/>
    </source>
</evidence>
<evidence type="ECO:0000256" key="1">
    <source>
        <dbReference type="ARBA" id="ARBA00004123"/>
    </source>
</evidence>
<dbReference type="InterPro" id="IPR011598">
    <property type="entry name" value="bHLH_dom"/>
</dbReference>
<feature type="region of interest" description="Disordered" evidence="6">
    <location>
        <begin position="78"/>
        <end position="183"/>
    </location>
</feature>
<dbReference type="PANTHER" id="PTHR15741:SF27">
    <property type="entry name" value="TRANSCRIPTION FACTOR AP-4"/>
    <property type="match status" value="1"/>
</dbReference>
<feature type="compositionally biased region" description="Low complexity" evidence="6">
    <location>
        <begin position="122"/>
        <end position="142"/>
    </location>
</feature>
<proteinExistence type="predicted"/>
<evidence type="ECO:0000256" key="5">
    <source>
        <dbReference type="ARBA" id="ARBA00023242"/>
    </source>
</evidence>
<evidence type="ECO:0000256" key="3">
    <source>
        <dbReference type="ARBA" id="ARBA00023125"/>
    </source>
</evidence>
<feature type="region of interest" description="Disordered" evidence="6">
    <location>
        <begin position="218"/>
        <end position="268"/>
    </location>
</feature>
<feature type="compositionally biased region" description="Low complexity" evidence="6">
    <location>
        <begin position="165"/>
        <end position="182"/>
    </location>
</feature>
<evidence type="ECO:0000256" key="2">
    <source>
        <dbReference type="ARBA" id="ARBA00023015"/>
    </source>
</evidence>
<organism evidence="8 9">
    <name type="scientific">Circinella minor</name>
    <dbReference type="NCBI Taxonomy" id="1195481"/>
    <lineage>
        <taxon>Eukaryota</taxon>
        <taxon>Fungi</taxon>
        <taxon>Fungi incertae sedis</taxon>
        <taxon>Mucoromycota</taxon>
        <taxon>Mucoromycotina</taxon>
        <taxon>Mucoromycetes</taxon>
        <taxon>Mucorales</taxon>
        <taxon>Lichtheimiaceae</taxon>
        <taxon>Circinella</taxon>
    </lineage>
</organism>
<dbReference type="Gene3D" id="4.10.280.10">
    <property type="entry name" value="Helix-loop-helix DNA-binding domain"/>
    <property type="match status" value="1"/>
</dbReference>
<evidence type="ECO:0000313" key="9">
    <source>
        <dbReference type="Proteomes" id="UP000646827"/>
    </source>
</evidence>
<dbReference type="SUPFAM" id="SSF47459">
    <property type="entry name" value="HLH, helix-loop-helix DNA-binding domain"/>
    <property type="match status" value="1"/>
</dbReference>
<evidence type="ECO:0000256" key="4">
    <source>
        <dbReference type="ARBA" id="ARBA00023163"/>
    </source>
</evidence>
<dbReference type="Pfam" id="PF00010">
    <property type="entry name" value="HLH"/>
    <property type="match status" value="1"/>
</dbReference>
<keyword evidence="9" id="KW-1185">Reference proteome</keyword>
<keyword evidence="4" id="KW-0804">Transcription</keyword>
<name>A0A8H7SAB3_9FUNG</name>
<feature type="compositionally biased region" description="Polar residues" evidence="6">
    <location>
        <begin position="218"/>
        <end position="230"/>
    </location>
</feature>
<feature type="region of interest" description="Disordered" evidence="6">
    <location>
        <begin position="310"/>
        <end position="333"/>
    </location>
</feature>
<protein>
    <recommendedName>
        <fullName evidence="7">BHLH domain-containing protein</fullName>
    </recommendedName>
</protein>
<gene>
    <name evidence="8" type="ORF">INT45_012166</name>
</gene>
<dbReference type="InterPro" id="IPR052207">
    <property type="entry name" value="Max-like/E-box_TFs"/>
</dbReference>
<dbReference type="InterPro" id="IPR036638">
    <property type="entry name" value="HLH_DNA-bd_sf"/>
</dbReference>
<evidence type="ECO:0000313" key="8">
    <source>
        <dbReference type="EMBL" id="KAG2225694.1"/>
    </source>
</evidence>
<keyword evidence="5" id="KW-0539">Nucleus</keyword>
<sequence length="429" mass="47461">MTDNNKFLFPATDNYMSDYNANIPSPYATKVELSNAPVLYQEGAFSYMNTNGSPVSVGEPTTTPIPVTTTIDASTASMMDQSNHGGCYHPHPPHQQQLLPESSLTSQQQQESNGGYGVQLNSPSTSLSTLTSCSTSPASAPLMNTPMGNSTGMIGLGLLPCTPTSPSSSSPSPSSSASVSSSLIQCPMNSEPMRHQQLPQTADSFYPGLLQYSKDNSYEHQSNLQEQHQPLSGPKKRRSQQQITTVPSMPCGNSDAVTPSTSEGGRAIDDFAENDRHHHHHHQQQQQHNVITTTTPKTDKWADHIKTEISSPPSHQQQKRHSQSSIVSNSELRRQIHIQSEQKRRAQIKDGFEDLRNELPSCLNKKMSKVALLHRTVQHIQHLKSSQVTILAELERLANENEQLRKFQESVLQKQALEKMYHMNNTHPL</sequence>
<dbReference type="OrthoDB" id="5778525at2759"/>
<accession>A0A8H7SAB3</accession>
<keyword evidence="3" id="KW-0238">DNA-binding</keyword>
<dbReference type="AlphaFoldDB" id="A0A8H7SAB3"/>
<comment type="caution">
    <text evidence="8">The sequence shown here is derived from an EMBL/GenBank/DDBJ whole genome shotgun (WGS) entry which is preliminary data.</text>
</comment>
<dbReference type="GO" id="GO:0000978">
    <property type="term" value="F:RNA polymerase II cis-regulatory region sequence-specific DNA binding"/>
    <property type="evidence" value="ECO:0007669"/>
    <property type="project" value="TreeGrafter"/>
</dbReference>
<dbReference type="EMBL" id="JAEPRB010000025">
    <property type="protein sequence ID" value="KAG2225694.1"/>
    <property type="molecule type" value="Genomic_DNA"/>
</dbReference>
<dbReference type="PANTHER" id="PTHR15741">
    <property type="entry name" value="BASIC HELIX-LOOP-HELIX ZIP TRANSCRIPTION FACTOR"/>
    <property type="match status" value="1"/>
</dbReference>
<dbReference type="PROSITE" id="PS50888">
    <property type="entry name" value="BHLH"/>
    <property type="match status" value="1"/>
</dbReference>
<dbReference type="GO" id="GO:0046983">
    <property type="term" value="F:protein dimerization activity"/>
    <property type="evidence" value="ECO:0007669"/>
    <property type="project" value="InterPro"/>
</dbReference>
<evidence type="ECO:0000259" key="7">
    <source>
        <dbReference type="PROSITE" id="PS50888"/>
    </source>
</evidence>
<dbReference type="CDD" id="cd11405">
    <property type="entry name" value="bHLHzip_MLXIP_like"/>
    <property type="match status" value="1"/>
</dbReference>
<dbReference type="SMART" id="SM00353">
    <property type="entry name" value="HLH"/>
    <property type="match status" value="1"/>
</dbReference>
<dbReference type="Proteomes" id="UP000646827">
    <property type="component" value="Unassembled WGS sequence"/>
</dbReference>
<comment type="subcellular location">
    <subcellularLocation>
        <location evidence="1">Nucleus</location>
    </subcellularLocation>
</comment>
<reference evidence="8 9" key="1">
    <citation type="submission" date="2020-12" db="EMBL/GenBank/DDBJ databases">
        <title>Metabolic potential, ecology and presence of endohyphal bacteria is reflected in genomic diversity of Mucoromycotina.</title>
        <authorList>
            <person name="Muszewska A."/>
            <person name="Okrasinska A."/>
            <person name="Steczkiewicz K."/>
            <person name="Drgas O."/>
            <person name="Orlowska M."/>
            <person name="Perlinska-Lenart U."/>
            <person name="Aleksandrzak-Piekarczyk T."/>
            <person name="Szatraj K."/>
            <person name="Zielenkiewicz U."/>
            <person name="Pilsyk S."/>
            <person name="Malc E."/>
            <person name="Mieczkowski P."/>
            <person name="Kruszewska J.S."/>
            <person name="Biernat P."/>
            <person name="Pawlowska J."/>
        </authorList>
    </citation>
    <scope>NUCLEOTIDE SEQUENCE [LARGE SCALE GENOMIC DNA]</scope>
    <source>
        <strain evidence="8 9">CBS 142.35</strain>
    </source>
</reference>
<keyword evidence="2" id="KW-0805">Transcription regulation</keyword>